<dbReference type="VEuPathDB" id="FungiDB:CIMG_13049"/>
<reference evidence="3" key="2">
    <citation type="journal article" date="2010" name="Genome Res.">
        <title>Population genomic sequencing of Coccidioides fungi reveals recent hybridization and transposon control.</title>
        <authorList>
            <person name="Neafsey D.E."/>
            <person name="Barker B.M."/>
            <person name="Sharpton T.J."/>
            <person name="Stajich J.E."/>
            <person name="Park D.J."/>
            <person name="Whiston E."/>
            <person name="Hung C.-Y."/>
            <person name="McMahan C."/>
            <person name="White J."/>
            <person name="Sykes S."/>
            <person name="Heiman D."/>
            <person name="Young S."/>
            <person name="Zeng Q."/>
            <person name="Abouelleil A."/>
            <person name="Aftuck L."/>
            <person name="Bessette D."/>
            <person name="Brown A."/>
            <person name="FitzGerald M."/>
            <person name="Lui A."/>
            <person name="Macdonald J.P."/>
            <person name="Priest M."/>
            <person name="Orbach M.J."/>
            <person name="Galgiani J.N."/>
            <person name="Kirkland T.N."/>
            <person name="Cole G.T."/>
            <person name="Birren B.W."/>
            <person name="Henn M.R."/>
            <person name="Taylor J.W."/>
            <person name="Rounsley S.D."/>
        </authorList>
    </citation>
    <scope>GENOME REANNOTATION</scope>
    <source>
        <strain evidence="3">RS</strain>
    </source>
</reference>
<dbReference type="Proteomes" id="UP000001261">
    <property type="component" value="Unassembled WGS sequence"/>
</dbReference>
<reference evidence="3" key="1">
    <citation type="journal article" date="2009" name="Genome Res.">
        <title>Comparative genomic analyses of the human fungal pathogens Coccidioides and their relatives.</title>
        <authorList>
            <person name="Sharpton T.J."/>
            <person name="Stajich J.E."/>
            <person name="Rounsley S.D."/>
            <person name="Gardner M.J."/>
            <person name="Wortman J.R."/>
            <person name="Jordar V.S."/>
            <person name="Maiti R."/>
            <person name="Kodira C.D."/>
            <person name="Neafsey D.E."/>
            <person name="Zeng Q."/>
            <person name="Hung C.-Y."/>
            <person name="McMahan C."/>
            <person name="Muszewska A."/>
            <person name="Grynberg M."/>
            <person name="Mandel M.A."/>
            <person name="Kellner E.M."/>
            <person name="Barker B.M."/>
            <person name="Galgiani J.N."/>
            <person name="Orbach M.J."/>
            <person name="Kirkland T.N."/>
            <person name="Cole G.T."/>
            <person name="Henn M.R."/>
            <person name="Birren B.W."/>
            <person name="Taylor J.W."/>
        </authorList>
    </citation>
    <scope>NUCLEOTIDE SEQUENCE [LARGE SCALE GENOMIC DNA]</scope>
    <source>
        <strain evidence="3">RS</strain>
    </source>
</reference>
<dbReference type="KEGG" id="cim:CIMG_13049"/>
<keyword evidence="3" id="KW-1185">Reference proteome</keyword>
<evidence type="ECO:0000313" key="2">
    <source>
        <dbReference type="EMBL" id="KJF60550.1"/>
    </source>
</evidence>
<sequence>MGSFGLAHHARNHRDGVTLLQVKVNGCWPRSSSLVSLDVYPPCPDRGELHAAFLFRVASPRPAFYAFFFFLFLSFFFFFSFLSFTENYDGLLTFSYEGSLAWSRSGLFSECQVLVFTEGMHKVMMTCSSSSLTRRRPTESEGAFL</sequence>
<dbReference type="AlphaFoldDB" id="A0A0D8JT70"/>
<accession>A0A0D8JT70</accession>
<dbReference type="RefSeq" id="XP_004445356.1">
    <property type="nucleotide sequence ID" value="XM_004445299.1"/>
</dbReference>
<dbReference type="InParanoid" id="A0A0D8JT70"/>
<dbReference type="GeneID" id="24164676"/>
<name>A0A0D8JT70_COCIM</name>
<organism evidence="2 3">
    <name type="scientific">Coccidioides immitis (strain RS)</name>
    <name type="common">Valley fever fungus</name>
    <dbReference type="NCBI Taxonomy" id="246410"/>
    <lineage>
        <taxon>Eukaryota</taxon>
        <taxon>Fungi</taxon>
        <taxon>Dikarya</taxon>
        <taxon>Ascomycota</taxon>
        <taxon>Pezizomycotina</taxon>
        <taxon>Eurotiomycetes</taxon>
        <taxon>Eurotiomycetidae</taxon>
        <taxon>Onygenales</taxon>
        <taxon>Onygenaceae</taxon>
        <taxon>Coccidioides</taxon>
    </lineage>
</organism>
<protein>
    <recommendedName>
        <fullName evidence="4">Transmembrane protein</fullName>
    </recommendedName>
</protein>
<evidence type="ECO:0000313" key="3">
    <source>
        <dbReference type="Proteomes" id="UP000001261"/>
    </source>
</evidence>
<proteinExistence type="predicted"/>
<keyword evidence="1" id="KW-1133">Transmembrane helix</keyword>
<gene>
    <name evidence="2" type="ORF">CIMG_13049</name>
</gene>
<evidence type="ECO:0000256" key="1">
    <source>
        <dbReference type="SAM" id="Phobius"/>
    </source>
</evidence>
<evidence type="ECO:0008006" key="4">
    <source>
        <dbReference type="Google" id="ProtNLM"/>
    </source>
</evidence>
<keyword evidence="1" id="KW-0812">Transmembrane</keyword>
<dbReference type="EMBL" id="GG704912">
    <property type="protein sequence ID" value="KJF60550.1"/>
    <property type="molecule type" value="Genomic_DNA"/>
</dbReference>
<feature type="transmembrane region" description="Helical" evidence="1">
    <location>
        <begin position="63"/>
        <end position="84"/>
    </location>
</feature>
<keyword evidence="1" id="KW-0472">Membrane</keyword>